<keyword evidence="1" id="KW-1133">Transmembrane helix</keyword>
<accession>A0A0U4B600</accession>
<dbReference type="Proteomes" id="UP000224485">
    <property type="component" value="Segment"/>
</dbReference>
<evidence type="ECO:0000313" key="3">
    <source>
        <dbReference type="Proteomes" id="UP000224485"/>
    </source>
</evidence>
<dbReference type="EMBL" id="KU160663">
    <property type="protein sequence ID" value="ALY10128.1"/>
    <property type="molecule type" value="Genomic_DNA"/>
</dbReference>
<reference evidence="2 3" key="1">
    <citation type="submission" date="2015-11" db="EMBL/GenBank/DDBJ databases">
        <authorList>
            <person name="Trulli M."/>
            <person name="Cordero M."/>
            <person name="Cross T."/>
            <person name="Dunbar D."/>
            <person name="Bradley K.W."/>
            <person name="Asai D.J."/>
            <person name="Bowman C.A."/>
            <person name="Russell D.A."/>
            <person name="Pope W.H."/>
            <person name="Jacobs-Sera D."/>
            <person name="Hendrix R.W."/>
            <person name="Hatfull G.F."/>
        </authorList>
    </citation>
    <scope>NUCLEOTIDE SEQUENCE [LARGE SCALE GENOMIC DNA]</scope>
</reference>
<keyword evidence="1" id="KW-0812">Transmembrane</keyword>
<evidence type="ECO:0000256" key="1">
    <source>
        <dbReference type="SAM" id="Phobius"/>
    </source>
</evidence>
<protein>
    <submittedName>
        <fullName evidence="2">Uncharacterized protein</fullName>
    </submittedName>
</protein>
<organism evidence="2 3">
    <name type="scientific">Arthrobacter phage Rings</name>
    <dbReference type="NCBI Taxonomy" id="1772313"/>
    <lineage>
        <taxon>Viruses</taxon>
        <taxon>Duplodnaviria</taxon>
        <taxon>Heunggongvirae</taxon>
        <taxon>Uroviricota</taxon>
        <taxon>Caudoviricetes</taxon>
        <taxon>Amigovirus</taxon>
        <taxon>Amigovirus amigo</taxon>
    </lineage>
</organism>
<feature type="transmembrane region" description="Helical" evidence="1">
    <location>
        <begin position="9"/>
        <end position="30"/>
    </location>
</feature>
<sequence>MHNRSDKDLWIDSIVGLSMVGLMLGLVALAKHLWGQ</sequence>
<keyword evidence="1" id="KW-0472">Membrane</keyword>
<evidence type="ECO:0000313" key="2">
    <source>
        <dbReference type="EMBL" id="ALY10128.1"/>
    </source>
</evidence>
<gene>
    <name evidence="2" type="primary">51</name>
    <name evidence="2" type="ORF">RINGS_51</name>
</gene>
<name>A0A0U4B600_9CAUD</name>
<proteinExistence type="predicted"/>